<reference evidence="2" key="1">
    <citation type="journal article" date="2023" name="G3 (Bethesda)">
        <title>Genome assembly and association tests identify interacting loci associated with vigor, precocity, and sex in interspecific pistachio rootstocks.</title>
        <authorList>
            <person name="Palmer W."/>
            <person name="Jacygrad E."/>
            <person name="Sagayaradj S."/>
            <person name="Cavanaugh K."/>
            <person name="Han R."/>
            <person name="Bertier L."/>
            <person name="Beede B."/>
            <person name="Kafkas S."/>
            <person name="Golino D."/>
            <person name="Preece J."/>
            <person name="Michelmore R."/>
        </authorList>
    </citation>
    <scope>NUCLEOTIDE SEQUENCE [LARGE SCALE GENOMIC DNA]</scope>
</reference>
<keyword evidence="2" id="KW-1185">Reference proteome</keyword>
<comment type="caution">
    <text evidence="1">The sequence shown here is derived from an EMBL/GenBank/DDBJ whole genome shotgun (WGS) entry which is preliminary data.</text>
</comment>
<dbReference type="Proteomes" id="UP001163603">
    <property type="component" value="Chromosome 6"/>
</dbReference>
<organism evidence="1 2">
    <name type="scientific">Pistacia integerrima</name>
    <dbReference type="NCBI Taxonomy" id="434235"/>
    <lineage>
        <taxon>Eukaryota</taxon>
        <taxon>Viridiplantae</taxon>
        <taxon>Streptophyta</taxon>
        <taxon>Embryophyta</taxon>
        <taxon>Tracheophyta</taxon>
        <taxon>Spermatophyta</taxon>
        <taxon>Magnoliopsida</taxon>
        <taxon>eudicotyledons</taxon>
        <taxon>Gunneridae</taxon>
        <taxon>Pentapetalae</taxon>
        <taxon>rosids</taxon>
        <taxon>malvids</taxon>
        <taxon>Sapindales</taxon>
        <taxon>Anacardiaceae</taxon>
        <taxon>Pistacia</taxon>
    </lineage>
</organism>
<evidence type="ECO:0000313" key="2">
    <source>
        <dbReference type="Proteomes" id="UP001163603"/>
    </source>
</evidence>
<accession>A0ACC0YH84</accession>
<proteinExistence type="predicted"/>
<dbReference type="EMBL" id="CM047741">
    <property type="protein sequence ID" value="KAJ0037635.1"/>
    <property type="molecule type" value="Genomic_DNA"/>
</dbReference>
<evidence type="ECO:0000313" key="1">
    <source>
        <dbReference type="EMBL" id="KAJ0037635.1"/>
    </source>
</evidence>
<protein>
    <submittedName>
        <fullName evidence="1">Uncharacterized protein</fullName>
    </submittedName>
</protein>
<name>A0ACC0YH84_9ROSI</name>
<sequence>MPCRARHAPLHRPSSRPPSYHDNIPAIAQTPIVRVLFTATRVDAFLRGGEPVVVVV</sequence>
<gene>
    <name evidence="1" type="ORF">Pint_22350</name>
</gene>